<dbReference type="GO" id="GO:0030833">
    <property type="term" value="P:regulation of actin filament polymerization"/>
    <property type="evidence" value="ECO:0007669"/>
    <property type="project" value="InterPro"/>
</dbReference>
<dbReference type="EMBL" id="MU826829">
    <property type="protein sequence ID" value="KAJ7373922.1"/>
    <property type="molecule type" value="Genomic_DNA"/>
</dbReference>
<keyword evidence="7" id="KW-1185">Reference proteome</keyword>
<dbReference type="PANTHER" id="PTHR12422">
    <property type="entry name" value="GH09096P"/>
    <property type="match status" value="1"/>
</dbReference>
<dbReference type="InterPro" id="IPR009828">
    <property type="entry name" value="CYRIA/CYRIB_Rac1-bd"/>
</dbReference>
<evidence type="ECO:0000256" key="4">
    <source>
        <dbReference type="ARBA" id="ARBA00023288"/>
    </source>
</evidence>
<dbReference type="Proteomes" id="UP001163046">
    <property type="component" value="Unassembled WGS sequence"/>
</dbReference>
<dbReference type="GO" id="GO:0016020">
    <property type="term" value="C:membrane"/>
    <property type="evidence" value="ECO:0007669"/>
    <property type="project" value="UniProtKB-SubCell"/>
</dbReference>
<gene>
    <name evidence="6" type="primary">FAM49B_1</name>
    <name evidence="6" type="ORF">OS493_009247</name>
</gene>
<evidence type="ECO:0000256" key="1">
    <source>
        <dbReference type="ARBA" id="ARBA00004635"/>
    </source>
</evidence>
<protein>
    <submittedName>
        <fullName evidence="6">Protein fam49b</fullName>
    </submittedName>
</protein>
<dbReference type="AlphaFoldDB" id="A0A9W9Z2H7"/>
<reference evidence="6" key="1">
    <citation type="submission" date="2023-01" db="EMBL/GenBank/DDBJ databases">
        <title>Genome assembly of the deep-sea coral Lophelia pertusa.</title>
        <authorList>
            <person name="Herrera S."/>
            <person name="Cordes E."/>
        </authorList>
    </citation>
    <scope>NUCLEOTIDE SEQUENCE</scope>
    <source>
        <strain evidence="6">USNM1676648</strain>
        <tissue evidence="6">Polyp</tissue>
    </source>
</reference>
<dbReference type="InterPro" id="IPR039789">
    <property type="entry name" value="CYRI"/>
</dbReference>
<evidence type="ECO:0000313" key="6">
    <source>
        <dbReference type="EMBL" id="KAJ7373922.1"/>
    </source>
</evidence>
<comment type="similarity">
    <text evidence="2">Belongs to the CYRI family.</text>
</comment>
<dbReference type="OrthoDB" id="60973at2759"/>
<accession>A0A9W9Z2H7</accession>
<keyword evidence="4" id="KW-0449">Lipoprotein</keyword>
<evidence type="ECO:0000256" key="3">
    <source>
        <dbReference type="ARBA" id="ARBA00023136"/>
    </source>
</evidence>
<proteinExistence type="inferred from homology"/>
<dbReference type="GO" id="GO:0031267">
    <property type="term" value="F:small GTPase binding"/>
    <property type="evidence" value="ECO:0007669"/>
    <property type="project" value="InterPro"/>
</dbReference>
<name>A0A9W9Z2H7_9CNID</name>
<evidence type="ECO:0000259" key="5">
    <source>
        <dbReference type="Pfam" id="PF07159"/>
    </source>
</evidence>
<keyword evidence="3" id="KW-0472">Membrane</keyword>
<organism evidence="6 7">
    <name type="scientific">Desmophyllum pertusum</name>
    <dbReference type="NCBI Taxonomy" id="174260"/>
    <lineage>
        <taxon>Eukaryota</taxon>
        <taxon>Metazoa</taxon>
        <taxon>Cnidaria</taxon>
        <taxon>Anthozoa</taxon>
        <taxon>Hexacorallia</taxon>
        <taxon>Scleractinia</taxon>
        <taxon>Caryophylliina</taxon>
        <taxon>Caryophylliidae</taxon>
        <taxon>Desmophyllum</taxon>
    </lineage>
</organism>
<comment type="caution">
    <text evidence="6">The sequence shown here is derived from an EMBL/GenBank/DDBJ whole genome shotgun (WGS) entry which is preliminary data.</text>
</comment>
<comment type="subcellular location">
    <subcellularLocation>
        <location evidence="1">Membrane</location>
        <topology evidence="1">Lipid-anchor</topology>
    </subcellularLocation>
</comment>
<evidence type="ECO:0000256" key="2">
    <source>
        <dbReference type="ARBA" id="ARBA00005778"/>
    </source>
</evidence>
<sequence length="68" mass="7397">MVGLIILYDHVHPVGAFAKTSSIDIRASIKVLKDQPPGSVDGLLNALRYSTKHLNDETTPKNVKSLLV</sequence>
<feature type="domain" description="CYRIA/CYRIB Rac1 binding" evidence="5">
    <location>
        <begin position="1"/>
        <end position="64"/>
    </location>
</feature>
<dbReference type="Pfam" id="PF07159">
    <property type="entry name" value="CYRIA-B_Rac1-bd"/>
    <property type="match status" value="1"/>
</dbReference>
<evidence type="ECO:0000313" key="7">
    <source>
        <dbReference type="Proteomes" id="UP001163046"/>
    </source>
</evidence>